<dbReference type="Proteomes" id="UP000694727">
    <property type="component" value="Unplaced"/>
</dbReference>
<protein>
    <recommendedName>
        <fullName evidence="6">Leucine-rich repeat-containing protein 18</fullName>
    </recommendedName>
</protein>
<evidence type="ECO:0000256" key="3">
    <source>
        <dbReference type="ARBA" id="ARBA00022614"/>
    </source>
</evidence>
<sequence length="261" mass="29634">MAKRGKAPKGKKITLSVAKNCIKITFDGKKRLDLSKMGITTFPKCILRLTDVDELDLSRNLIRKIPDSISKFQNLRWLDLHSNYIDRLPESIGQMTTLLYLNVSNNRLTTNGLPVELNQLKNIRTVNLGLNHLDSVPTTLGALKELHEVALHDNLLNSIPNSISKLPKLKKLNVKRNPFPKAEESDMFIDSIKRLENLYLVEEKDLCWTCLKKCQQARDKLNKIKSMATAGPRRAIFSSLASPNSTAKESQEEWRIRSTSL</sequence>
<proteinExistence type="predicted"/>
<evidence type="ECO:0000256" key="1">
    <source>
        <dbReference type="ARBA" id="ARBA00004496"/>
    </source>
</evidence>
<comment type="function">
    <text evidence="5">May be involved in the regulation of spermatogenesis and sperm maturation.</text>
</comment>
<dbReference type="Ensembl" id="ENSSSCT00070047884.1">
    <property type="protein sequence ID" value="ENSSSCP00070040414.1"/>
    <property type="gene ID" value="ENSSSCG00070023999.1"/>
</dbReference>
<dbReference type="Proteomes" id="UP000694725">
    <property type="component" value="Unplaced"/>
</dbReference>
<dbReference type="PANTHER" id="PTHR48051">
    <property type="match status" value="1"/>
</dbReference>
<dbReference type="InterPro" id="IPR001611">
    <property type="entry name" value="Leu-rich_rpt"/>
</dbReference>
<dbReference type="SUPFAM" id="SSF52058">
    <property type="entry name" value="L domain-like"/>
    <property type="match status" value="1"/>
</dbReference>
<dbReference type="PROSITE" id="PS51450">
    <property type="entry name" value="LRR"/>
    <property type="match status" value="1"/>
</dbReference>
<feature type="compositionally biased region" description="Basic and acidic residues" evidence="7">
    <location>
        <begin position="249"/>
        <end position="261"/>
    </location>
</feature>
<dbReference type="Gene3D" id="3.80.10.10">
    <property type="entry name" value="Ribonuclease Inhibitor"/>
    <property type="match status" value="1"/>
</dbReference>
<dbReference type="PANTHER" id="PTHR48051:SF42">
    <property type="entry name" value="LEUCINE-RICH REPEAT-CONTAINING PROTEIN 18-LIKE"/>
    <property type="match status" value="1"/>
</dbReference>
<reference evidence="8 9" key="1">
    <citation type="submission" date="2017-08" db="EMBL/GenBank/DDBJ databases">
        <title>USMARCv1.0.</title>
        <authorList>
            <person name="Hannum G.I."/>
            <person name="Koren S."/>
            <person name="Schroeder S.G."/>
            <person name="Chin S.C."/>
            <person name="Nonneman D.J."/>
            <person name="Becker S.A."/>
            <person name="Rosen B.D."/>
            <person name="Bickhart D.M."/>
            <person name="Putnam N.H."/>
            <person name="Green R.E."/>
            <person name="Tuggle C.K."/>
            <person name="Liu H."/>
            <person name="Rohrer G.A."/>
            <person name="Warr A."/>
            <person name="Hall R."/>
            <person name="Kim K."/>
            <person name="Hume D.A."/>
            <person name="Talbot R."/>
            <person name="Chow W."/>
            <person name="Howe K."/>
            <person name="Schwartz A.S."/>
            <person name="Watson M."/>
            <person name="Archibald A.L."/>
            <person name="Phillippy A.M."/>
            <person name="Smith T.P.L."/>
        </authorList>
    </citation>
    <scope>NUCLEOTIDE SEQUENCE [LARGE SCALE GENOMIC DNA]</scope>
</reference>
<keyword evidence="4" id="KW-0677">Repeat</keyword>
<dbReference type="Proteomes" id="UP000694728">
    <property type="component" value="Unplaced"/>
</dbReference>
<dbReference type="Ensembl" id="ENSSSCT00065044476.1">
    <property type="protein sequence ID" value="ENSSSCP00065018998.1"/>
    <property type="gene ID" value="ENSSSCG00065032786.1"/>
</dbReference>
<evidence type="ECO:0000313" key="9">
    <source>
        <dbReference type="Proteomes" id="UP000314985"/>
    </source>
</evidence>
<keyword evidence="3" id="KW-0433">Leucine-rich repeat</keyword>
<dbReference type="Ensembl" id="ENSSSCT00055058000.1">
    <property type="protein sequence ID" value="ENSSSCP00055046401.1"/>
    <property type="gene ID" value="ENSSSCG00055029221.1"/>
</dbReference>
<dbReference type="Proteomes" id="UP000694724">
    <property type="component" value="Unplaced"/>
</dbReference>
<dbReference type="SMART" id="SM00369">
    <property type="entry name" value="LRR_TYP"/>
    <property type="match status" value="4"/>
</dbReference>
<accession>A0A4X1VF68</accession>
<dbReference type="Ensembl" id="ENSSSCT00035006223.1">
    <property type="protein sequence ID" value="ENSSSCP00035002196.1"/>
    <property type="gene ID" value="ENSSSCG00035004948.1"/>
</dbReference>
<organism evidence="8 9">
    <name type="scientific">Sus scrofa</name>
    <name type="common">Pig</name>
    <dbReference type="NCBI Taxonomy" id="9823"/>
    <lineage>
        <taxon>Eukaryota</taxon>
        <taxon>Metazoa</taxon>
        <taxon>Chordata</taxon>
        <taxon>Craniata</taxon>
        <taxon>Vertebrata</taxon>
        <taxon>Euteleostomi</taxon>
        <taxon>Mammalia</taxon>
        <taxon>Eutheria</taxon>
        <taxon>Laurasiatheria</taxon>
        <taxon>Artiodactyla</taxon>
        <taxon>Suina</taxon>
        <taxon>Suidae</taxon>
        <taxon>Sus</taxon>
    </lineage>
</organism>
<dbReference type="Pfam" id="PF13855">
    <property type="entry name" value="LRR_8"/>
    <property type="match status" value="1"/>
</dbReference>
<dbReference type="Proteomes" id="UP000314985">
    <property type="component" value="Chromosome 14"/>
</dbReference>
<evidence type="ECO:0000256" key="5">
    <source>
        <dbReference type="ARBA" id="ARBA00059537"/>
    </source>
</evidence>
<evidence type="ECO:0000256" key="2">
    <source>
        <dbReference type="ARBA" id="ARBA00022490"/>
    </source>
</evidence>
<dbReference type="Proteomes" id="UP000694720">
    <property type="component" value="Unplaced"/>
</dbReference>
<dbReference type="Ensembl" id="ENSSSCT00025106046.1">
    <property type="protein sequence ID" value="ENSSSCP00025047526.1"/>
    <property type="gene ID" value="ENSSSCG00025076546.1"/>
</dbReference>
<evidence type="ECO:0000256" key="7">
    <source>
        <dbReference type="SAM" id="MobiDB-lite"/>
    </source>
</evidence>
<evidence type="ECO:0000256" key="4">
    <source>
        <dbReference type="ARBA" id="ARBA00022737"/>
    </source>
</evidence>
<dbReference type="AlphaFoldDB" id="A0A4X1VF68"/>
<evidence type="ECO:0000256" key="6">
    <source>
        <dbReference type="ARBA" id="ARBA00071471"/>
    </source>
</evidence>
<dbReference type="GO" id="GO:0005737">
    <property type="term" value="C:cytoplasm"/>
    <property type="evidence" value="ECO:0007669"/>
    <property type="project" value="UniProtKB-SubCell"/>
</dbReference>
<feature type="region of interest" description="Disordered" evidence="7">
    <location>
        <begin position="240"/>
        <end position="261"/>
    </location>
</feature>
<dbReference type="FunFam" id="3.80.10.10:FF:000246">
    <property type="entry name" value="Leucine rich repeat containing 18"/>
    <property type="match status" value="1"/>
</dbReference>
<keyword evidence="2" id="KW-0963">Cytoplasm</keyword>
<dbReference type="Ensembl" id="ENSSSCT00045056296.1">
    <property type="protein sequence ID" value="ENSSSCP00045039273.1"/>
    <property type="gene ID" value="ENSSSCG00045032978.1"/>
</dbReference>
<comment type="subcellular location">
    <subcellularLocation>
        <location evidence="1">Cytoplasm</location>
    </subcellularLocation>
</comment>
<reference evidence="8" key="2">
    <citation type="submission" date="2025-05" db="UniProtKB">
        <authorList>
            <consortium name="Ensembl"/>
        </authorList>
    </citation>
    <scope>IDENTIFICATION</scope>
</reference>
<name>A0A4X1VF68_PIG</name>
<evidence type="ECO:0000313" key="8">
    <source>
        <dbReference type="Ensembl" id="ENSSSCP00070040414.1"/>
    </source>
</evidence>
<dbReference type="InterPro" id="IPR003591">
    <property type="entry name" value="Leu-rich_rpt_typical-subtyp"/>
</dbReference>
<dbReference type="InterPro" id="IPR032675">
    <property type="entry name" value="LRR_dom_sf"/>
</dbReference>
<dbReference type="InterPro" id="IPR050216">
    <property type="entry name" value="LRR_domain-containing"/>
</dbReference>